<feature type="transmembrane region" description="Helical" evidence="9">
    <location>
        <begin position="177"/>
        <end position="196"/>
    </location>
</feature>
<proteinExistence type="inferred from homology"/>
<sequence length="315" mass="33347">MSTATEPRKNAPAARAAAGPAGTAGAGAGAGGTRPRKVRGRHERSPLASAGLHGALIAASLVAVFPIVYMVFISLRGRDGWTRPTSAEGGLEISNYAYVLSETEFPRWFANSLLVAAGTTLIGVFVAASTGYAISRMRFPGHKSLMWVLLVTQMFPVAVLIVALYNILGDMGLLDSYIGLVLTYCSVSVPFCAWMMKGYFDTIPHEIDEAGRVDGLTPFGTFYRLILPLAKPGLAVTAFYSFITAWGEVAFARAFLSTDSMLTLSVGLQSFIGQHKAEWGYLTASAVIISIPAGLVFLLVQRNLVAGLTAGGTKG</sequence>
<evidence type="ECO:0000256" key="10">
    <source>
        <dbReference type="SAM" id="MobiDB-lite"/>
    </source>
</evidence>
<keyword evidence="13" id="KW-1185">Reference proteome</keyword>
<dbReference type="Proteomes" id="UP000654123">
    <property type="component" value="Unassembled WGS sequence"/>
</dbReference>
<keyword evidence="6 9" id="KW-0812">Transmembrane</keyword>
<reference evidence="12" key="1">
    <citation type="journal article" date="2014" name="Int. J. Syst. Evol. Microbiol.">
        <title>Complete genome sequence of Corynebacterium casei LMG S-19264T (=DSM 44701T), isolated from a smear-ripened cheese.</title>
        <authorList>
            <consortium name="US DOE Joint Genome Institute (JGI-PGF)"/>
            <person name="Walter F."/>
            <person name="Albersmeier A."/>
            <person name="Kalinowski J."/>
            <person name="Ruckert C."/>
        </authorList>
    </citation>
    <scope>NUCLEOTIDE SEQUENCE</scope>
    <source>
        <strain evidence="12">JCM 4335</strain>
    </source>
</reference>
<evidence type="ECO:0000256" key="4">
    <source>
        <dbReference type="ARBA" id="ARBA00022475"/>
    </source>
</evidence>
<feature type="region of interest" description="Disordered" evidence="10">
    <location>
        <begin position="1"/>
        <end position="44"/>
    </location>
</feature>
<comment type="subcellular location">
    <subcellularLocation>
        <location evidence="1 9">Cell membrane</location>
        <topology evidence="1 9">Multi-pass membrane protein</topology>
    </subcellularLocation>
</comment>
<evidence type="ECO:0000256" key="3">
    <source>
        <dbReference type="ARBA" id="ARBA00022448"/>
    </source>
</evidence>
<dbReference type="Gene3D" id="1.10.3720.10">
    <property type="entry name" value="MetI-like"/>
    <property type="match status" value="1"/>
</dbReference>
<dbReference type="RefSeq" id="WP_189535621.1">
    <property type="nucleotide sequence ID" value="NZ_BMSV01000007.1"/>
</dbReference>
<dbReference type="PANTHER" id="PTHR32243:SF50">
    <property type="entry name" value="MALTOSE_MALTODEXTRIN TRANSPORT SYSTEM PERMEASE PROTEIN MALG"/>
    <property type="match status" value="1"/>
</dbReference>
<evidence type="ECO:0000256" key="9">
    <source>
        <dbReference type="RuleBase" id="RU363032"/>
    </source>
</evidence>
<evidence type="ECO:0000313" key="13">
    <source>
        <dbReference type="Proteomes" id="UP000654123"/>
    </source>
</evidence>
<dbReference type="InterPro" id="IPR035906">
    <property type="entry name" value="MetI-like_sf"/>
</dbReference>
<gene>
    <name evidence="12" type="ORF">GCM10010249_39080</name>
</gene>
<keyword evidence="5" id="KW-0762">Sugar transport</keyword>
<feature type="transmembrane region" description="Helical" evidence="9">
    <location>
        <begin position="108"/>
        <end position="133"/>
    </location>
</feature>
<evidence type="ECO:0000256" key="6">
    <source>
        <dbReference type="ARBA" id="ARBA00022692"/>
    </source>
</evidence>
<organism evidence="12 13">
    <name type="scientific">Streptomyces roseolilacinus</name>
    <dbReference type="NCBI Taxonomy" id="66904"/>
    <lineage>
        <taxon>Bacteria</taxon>
        <taxon>Bacillati</taxon>
        <taxon>Actinomycetota</taxon>
        <taxon>Actinomycetes</taxon>
        <taxon>Kitasatosporales</taxon>
        <taxon>Streptomycetaceae</taxon>
        <taxon>Streptomyces</taxon>
    </lineage>
</organism>
<comment type="similarity">
    <text evidence="2">Belongs to the binding-protein-dependent transport system permease family. MalFG subfamily.</text>
</comment>
<feature type="transmembrane region" description="Helical" evidence="9">
    <location>
        <begin position="279"/>
        <end position="300"/>
    </location>
</feature>
<dbReference type="PANTHER" id="PTHR32243">
    <property type="entry name" value="MALTOSE TRANSPORT SYSTEM PERMEASE-RELATED"/>
    <property type="match status" value="1"/>
</dbReference>
<feature type="domain" description="ABC transmembrane type-1" evidence="11">
    <location>
        <begin position="109"/>
        <end position="300"/>
    </location>
</feature>
<evidence type="ECO:0000256" key="8">
    <source>
        <dbReference type="ARBA" id="ARBA00023136"/>
    </source>
</evidence>
<dbReference type="SUPFAM" id="SSF161098">
    <property type="entry name" value="MetI-like"/>
    <property type="match status" value="1"/>
</dbReference>
<dbReference type="InterPro" id="IPR000515">
    <property type="entry name" value="MetI-like"/>
</dbReference>
<keyword evidence="7 9" id="KW-1133">Transmembrane helix</keyword>
<accession>A0A918EKP3</accession>
<keyword evidence="8 9" id="KW-0472">Membrane</keyword>
<dbReference type="EMBL" id="BMSV01000007">
    <property type="protein sequence ID" value="GGQ16552.1"/>
    <property type="molecule type" value="Genomic_DNA"/>
</dbReference>
<keyword evidence="3 9" id="KW-0813">Transport</keyword>
<dbReference type="CDD" id="cd06261">
    <property type="entry name" value="TM_PBP2"/>
    <property type="match status" value="1"/>
</dbReference>
<feature type="transmembrane region" description="Helical" evidence="9">
    <location>
        <begin position="145"/>
        <end position="165"/>
    </location>
</feature>
<comment type="caution">
    <text evidence="12">The sequence shown here is derived from an EMBL/GenBank/DDBJ whole genome shotgun (WGS) entry which is preliminary data.</text>
</comment>
<evidence type="ECO:0000259" key="11">
    <source>
        <dbReference type="PROSITE" id="PS50928"/>
    </source>
</evidence>
<dbReference type="Pfam" id="PF00528">
    <property type="entry name" value="BPD_transp_1"/>
    <property type="match status" value="1"/>
</dbReference>
<evidence type="ECO:0000256" key="1">
    <source>
        <dbReference type="ARBA" id="ARBA00004651"/>
    </source>
</evidence>
<name>A0A918EKP3_9ACTN</name>
<dbReference type="InterPro" id="IPR050901">
    <property type="entry name" value="BP-dep_ABC_trans_perm"/>
</dbReference>
<feature type="compositionally biased region" description="Gly residues" evidence="10">
    <location>
        <begin position="22"/>
        <end position="32"/>
    </location>
</feature>
<evidence type="ECO:0000313" key="12">
    <source>
        <dbReference type="EMBL" id="GGQ16552.1"/>
    </source>
</evidence>
<evidence type="ECO:0000256" key="5">
    <source>
        <dbReference type="ARBA" id="ARBA00022597"/>
    </source>
</evidence>
<dbReference type="GO" id="GO:0042956">
    <property type="term" value="P:maltodextrin transmembrane transport"/>
    <property type="evidence" value="ECO:0007669"/>
    <property type="project" value="TreeGrafter"/>
</dbReference>
<dbReference type="GO" id="GO:0005886">
    <property type="term" value="C:plasma membrane"/>
    <property type="evidence" value="ECO:0007669"/>
    <property type="project" value="UniProtKB-SubCell"/>
</dbReference>
<feature type="transmembrane region" description="Helical" evidence="9">
    <location>
        <begin position="47"/>
        <end position="72"/>
    </location>
</feature>
<keyword evidence="4" id="KW-1003">Cell membrane</keyword>
<dbReference type="GO" id="GO:0015423">
    <property type="term" value="F:ABC-type maltose transporter activity"/>
    <property type="evidence" value="ECO:0007669"/>
    <property type="project" value="TreeGrafter"/>
</dbReference>
<dbReference type="AlphaFoldDB" id="A0A918EKP3"/>
<dbReference type="PROSITE" id="PS50928">
    <property type="entry name" value="ABC_TM1"/>
    <property type="match status" value="1"/>
</dbReference>
<reference evidence="12" key="2">
    <citation type="submission" date="2020-09" db="EMBL/GenBank/DDBJ databases">
        <authorList>
            <person name="Sun Q."/>
            <person name="Ohkuma M."/>
        </authorList>
    </citation>
    <scope>NUCLEOTIDE SEQUENCE</scope>
    <source>
        <strain evidence="12">JCM 4335</strain>
    </source>
</reference>
<evidence type="ECO:0000256" key="7">
    <source>
        <dbReference type="ARBA" id="ARBA00022989"/>
    </source>
</evidence>
<feature type="compositionally biased region" description="Low complexity" evidence="10">
    <location>
        <begin position="11"/>
        <end position="21"/>
    </location>
</feature>
<evidence type="ECO:0000256" key="2">
    <source>
        <dbReference type="ARBA" id="ARBA00009047"/>
    </source>
</evidence>
<protein>
    <submittedName>
        <fullName evidence="12">ABC transporter permease</fullName>
    </submittedName>
</protein>
<feature type="transmembrane region" description="Helical" evidence="9">
    <location>
        <begin position="234"/>
        <end position="256"/>
    </location>
</feature>